<dbReference type="Proteomes" id="UP001157439">
    <property type="component" value="Unassembled WGS sequence"/>
</dbReference>
<dbReference type="PROSITE" id="PS51724">
    <property type="entry name" value="SPOR"/>
    <property type="match status" value="1"/>
</dbReference>
<evidence type="ECO:0000256" key="1">
    <source>
        <dbReference type="SAM" id="MobiDB-lite"/>
    </source>
</evidence>
<dbReference type="PANTHER" id="PTHR38687">
    <property type="entry name" value="CELL DIVISION PROTEIN DEDD-RELATED"/>
    <property type="match status" value="1"/>
</dbReference>
<comment type="caution">
    <text evidence="4">The sequence shown here is derived from an EMBL/GenBank/DDBJ whole genome shotgun (WGS) entry which is preliminary data.</text>
</comment>
<organism evidence="4 5">
    <name type="scientific">Paraferrimonas haliotis</name>
    <dbReference type="NCBI Taxonomy" id="2013866"/>
    <lineage>
        <taxon>Bacteria</taxon>
        <taxon>Pseudomonadati</taxon>
        <taxon>Pseudomonadota</taxon>
        <taxon>Gammaproteobacteria</taxon>
        <taxon>Alteromonadales</taxon>
        <taxon>Ferrimonadaceae</taxon>
        <taxon>Paraferrimonas</taxon>
    </lineage>
</organism>
<dbReference type="SUPFAM" id="SSF110997">
    <property type="entry name" value="Sporulation related repeat"/>
    <property type="match status" value="1"/>
</dbReference>
<dbReference type="InterPro" id="IPR007730">
    <property type="entry name" value="SPOR-like_dom"/>
</dbReference>
<feature type="domain" description="SPOR" evidence="3">
    <location>
        <begin position="110"/>
        <end position="189"/>
    </location>
</feature>
<keyword evidence="2" id="KW-0812">Transmembrane</keyword>
<dbReference type="Gene3D" id="3.30.70.1070">
    <property type="entry name" value="Sporulation related repeat"/>
    <property type="match status" value="1"/>
</dbReference>
<dbReference type="InterPro" id="IPR036680">
    <property type="entry name" value="SPOR-like_sf"/>
</dbReference>
<keyword evidence="4" id="KW-0132">Cell division</keyword>
<feature type="transmembrane region" description="Helical" evidence="2">
    <location>
        <begin position="33"/>
        <end position="51"/>
    </location>
</feature>
<feature type="compositionally biased region" description="Basic residues" evidence="1">
    <location>
        <begin position="11"/>
        <end position="23"/>
    </location>
</feature>
<dbReference type="InterPro" id="IPR052521">
    <property type="entry name" value="Cell_div_SPOR-domain"/>
</dbReference>
<reference evidence="4 5" key="1">
    <citation type="journal article" date="2014" name="Int. J. Syst. Evol. Microbiol.">
        <title>Complete genome sequence of Corynebacterium casei LMG S-19264T (=DSM 44701T), isolated from a smear-ripened cheese.</title>
        <authorList>
            <consortium name="US DOE Joint Genome Institute (JGI-PGF)"/>
            <person name="Walter F."/>
            <person name="Albersmeier A."/>
            <person name="Kalinowski J."/>
            <person name="Ruckert C."/>
        </authorList>
    </citation>
    <scope>NUCLEOTIDE SEQUENCE [LARGE SCALE GENOMIC DNA]</scope>
    <source>
        <strain evidence="4 5">NBRC 112785</strain>
    </source>
</reference>
<keyword evidence="4" id="KW-0131">Cell cycle</keyword>
<evidence type="ECO:0000256" key="2">
    <source>
        <dbReference type="SAM" id="Phobius"/>
    </source>
</evidence>
<name>A0AA37TSI7_9GAMM</name>
<gene>
    <name evidence="4" type="ORF">GCM10007894_02760</name>
</gene>
<dbReference type="Pfam" id="PF05036">
    <property type="entry name" value="SPOR"/>
    <property type="match status" value="1"/>
</dbReference>
<keyword evidence="2" id="KW-1133">Transmembrane helix</keyword>
<protein>
    <submittedName>
        <fullName evidence="4">Cell division protein FtsN</fullName>
    </submittedName>
</protein>
<dbReference type="AlphaFoldDB" id="A0AA37TSI7"/>
<sequence length="190" mass="21522">MSQRDYANKGKPNRKKAPRRKKAANNQPAPANWLRIAPALIVVAGFAYLLYQISGSADDNPEKVTPIVAPTAKPKATKPVDELPPKPQETWEYTNELPSRSVEVDLPEKTEPGRPYQMQCGSFRNSDDAQSMRATIAFQGLEAEVRRTEGKNGVWYRVVLGPYTSKRQAERDRHKIQRAGINTCQIWFWN</sequence>
<accession>A0AA37TSI7</accession>
<dbReference type="GO" id="GO:0051301">
    <property type="term" value="P:cell division"/>
    <property type="evidence" value="ECO:0007669"/>
    <property type="project" value="UniProtKB-KW"/>
</dbReference>
<dbReference type="PANTHER" id="PTHR38687:SF2">
    <property type="entry name" value="CELL DIVISION PROTEIN FTSN"/>
    <property type="match status" value="1"/>
</dbReference>
<dbReference type="RefSeq" id="WP_095497851.1">
    <property type="nucleotide sequence ID" value="NZ_BSPO01000001.1"/>
</dbReference>
<evidence type="ECO:0000313" key="5">
    <source>
        <dbReference type="Proteomes" id="UP001157439"/>
    </source>
</evidence>
<keyword evidence="5" id="KW-1185">Reference proteome</keyword>
<proteinExistence type="predicted"/>
<keyword evidence="2" id="KW-0472">Membrane</keyword>
<dbReference type="EMBL" id="BSPO01000001">
    <property type="protein sequence ID" value="GLS82299.1"/>
    <property type="molecule type" value="Genomic_DNA"/>
</dbReference>
<feature type="region of interest" description="Disordered" evidence="1">
    <location>
        <begin position="1"/>
        <end position="28"/>
    </location>
</feature>
<dbReference type="GO" id="GO:0042834">
    <property type="term" value="F:peptidoglycan binding"/>
    <property type="evidence" value="ECO:0007669"/>
    <property type="project" value="InterPro"/>
</dbReference>
<evidence type="ECO:0000259" key="3">
    <source>
        <dbReference type="PROSITE" id="PS51724"/>
    </source>
</evidence>
<evidence type="ECO:0000313" key="4">
    <source>
        <dbReference type="EMBL" id="GLS82299.1"/>
    </source>
</evidence>